<reference evidence="2" key="2">
    <citation type="journal article" date="2015" name="Fish Shellfish Immunol.">
        <title>Early steps in the European eel (Anguilla anguilla)-Vibrio vulnificus interaction in the gills: Role of the RtxA13 toxin.</title>
        <authorList>
            <person name="Callol A."/>
            <person name="Pajuelo D."/>
            <person name="Ebbesson L."/>
            <person name="Teles M."/>
            <person name="MacKenzie S."/>
            <person name="Amaro C."/>
        </authorList>
    </citation>
    <scope>NUCLEOTIDE SEQUENCE</scope>
</reference>
<evidence type="ECO:0000313" key="2">
    <source>
        <dbReference type="EMBL" id="JAH40478.1"/>
    </source>
</evidence>
<dbReference type="AlphaFoldDB" id="A0A0E9SIZ6"/>
<reference evidence="2" key="1">
    <citation type="submission" date="2014-11" db="EMBL/GenBank/DDBJ databases">
        <authorList>
            <person name="Amaro Gonzalez C."/>
        </authorList>
    </citation>
    <scope>NUCLEOTIDE SEQUENCE</scope>
</reference>
<name>A0A0E9SIZ6_ANGAN</name>
<feature type="region of interest" description="Disordered" evidence="1">
    <location>
        <begin position="1"/>
        <end position="25"/>
    </location>
</feature>
<protein>
    <submittedName>
        <fullName evidence="2">Uncharacterized protein</fullName>
    </submittedName>
</protein>
<proteinExistence type="predicted"/>
<sequence length="61" mass="6998">MVKSYHRARTSLGVHGSEKSNHSITHQHTMKFHRSANTRNVIVSVWLEFQSHLLVCLTVLS</sequence>
<dbReference type="EMBL" id="GBXM01068099">
    <property type="protein sequence ID" value="JAH40478.1"/>
    <property type="molecule type" value="Transcribed_RNA"/>
</dbReference>
<accession>A0A0E9SIZ6</accession>
<evidence type="ECO:0000256" key="1">
    <source>
        <dbReference type="SAM" id="MobiDB-lite"/>
    </source>
</evidence>
<organism evidence="2">
    <name type="scientific">Anguilla anguilla</name>
    <name type="common">European freshwater eel</name>
    <name type="synonym">Muraena anguilla</name>
    <dbReference type="NCBI Taxonomy" id="7936"/>
    <lineage>
        <taxon>Eukaryota</taxon>
        <taxon>Metazoa</taxon>
        <taxon>Chordata</taxon>
        <taxon>Craniata</taxon>
        <taxon>Vertebrata</taxon>
        <taxon>Euteleostomi</taxon>
        <taxon>Actinopterygii</taxon>
        <taxon>Neopterygii</taxon>
        <taxon>Teleostei</taxon>
        <taxon>Anguilliformes</taxon>
        <taxon>Anguillidae</taxon>
        <taxon>Anguilla</taxon>
    </lineage>
</organism>